<keyword evidence="2" id="KW-0862">Zinc</keyword>
<evidence type="ECO:0000313" key="6">
    <source>
        <dbReference type="EMBL" id="KAH9330687.1"/>
    </source>
</evidence>
<evidence type="ECO:0000259" key="5">
    <source>
        <dbReference type="Pfam" id="PF25874"/>
    </source>
</evidence>
<feature type="domain" description="PHD finger protein MALE STERILITY 1-like ubiquitin-like" evidence="4">
    <location>
        <begin position="534"/>
        <end position="625"/>
    </location>
</feature>
<evidence type="ECO:0000256" key="1">
    <source>
        <dbReference type="ARBA" id="ARBA00022771"/>
    </source>
</evidence>
<dbReference type="EMBL" id="JAHRHJ020000001">
    <property type="protein sequence ID" value="KAH9330687.1"/>
    <property type="molecule type" value="Genomic_DNA"/>
</dbReference>
<feature type="non-terminal residue" evidence="6">
    <location>
        <position position="1"/>
    </location>
</feature>
<reference evidence="6 7" key="1">
    <citation type="journal article" date="2021" name="Nat. Plants">
        <title>The Taxus genome provides insights into paclitaxel biosynthesis.</title>
        <authorList>
            <person name="Xiong X."/>
            <person name="Gou J."/>
            <person name="Liao Q."/>
            <person name="Li Y."/>
            <person name="Zhou Q."/>
            <person name="Bi G."/>
            <person name="Li C."/>
            <person name="Du R."/>
            <person name="Wang X."/>
            <person name="Sun T."/>
            <person name="Guo L."/>
            <person name="Liang H."/>
            <person name="Lu P."/>
            <person name="Wu Y."/>
            <person name="Zhang Z."/>
            <person name="Ro D.K."/>
            <person name="Shang Y."/>
            <person name="Huang S."/>
            <person name="Yan J."/>
        </authorList>
    </citation>
    <scope>NUCLEOTIDE SEQUENCE [LARGE SCALE GENOMIC DNA]</scope>
    <source>
        <strain evidence="6">Ta-2019</strain>
    </source>
</reference>
<dbReference type="InterPro" id="IPR059080">
    <property type="entry name" value="WHD_PTC1"/>
</dbReference>
<dbReference type="Pfam" id="PF25565">
    <property type="entry name" value="Ubiquitin_At1g33420"/>
    <property type="match status" value="1"/>
</dbReference>
<dbReference type="GO" id="GO:0008270">
    <property type="term" value="F:zinc ion binding"/>
    <property type="evidence" value="ECO:0007669"/>
    <property type="project" value="UniProtKB-KW"/>
</dbReference>
<dbReference type="OMA" id="KHAMAGK"/>
<feature type="domain" description="PTC1-like winged helix-turn-helix" evidence="5">
    <location>
        <begin position="364"/>
        <end position="443"/>
    </location>
</feature>
<dbReference type="Pfam" id="PF25874">
    <property type="entry name" value="WHD_plant_repro"/>
    <property type="match status" value="1"/>
</dbReference>
<sequence length="670" mass="75366">MQIVDMGHGKKRKRGERIFGFHSFGDPACPADYYGAFRDNVRKFLEEYAEREDYNVEGMPLWSIMLREDSHSAQIPVFVIEESVHNSLHPHCDHCRCIGWSHHFVSNHRYHFIIPAAGSEAFEMGAINGEKVCPNCRDRVPLSQKNCSTCCLEGVAASVLDSQTHLLHGMIHSNGFGHLLCINGREAGSKYLSGREIMDLWDRMCAMLRARKVSVEDVAKKRSMELRLLHSVAYGESWYGRWGYEFGHGSFGITPQMYRKAIEAIRGMPLTLALQHLEEGILENVMGITSMYQRLSGVQILQTLGDLLRFMLELKSRLPLQQTTSPNNSSTRSGADSNLKGADEVGGGIQILGGVNREAEVACRWSRKRVELATQVIVEALKKCERKKMARQDVRDAARVYIGDTGLLDFVLKSVGNRVVGGYVVRRAVNPDSKVLEYSLEDVNNGFLNISATPSDDAIHAFPDITRSQVIGDILYFYKHILENYKPSMVRLNLEGTTIHTTARIILDTKYFIKDYKGETTRKAVNNEFAIDDDEMLRFMCTLDLVDGVEPRSTSPRPPPPPDLIVLPTHATIGDLKKQAQGAFRGTYYVMHNFHVDTILDLCGNDDDLLFGVLESGSTVIIHGTNIDMHNDLHYEGGNDDWRVDCLCGAHDDDGERMISCDMCEVWQHT</sequence>
<gene>
    <name evidence="6" type="ORF">KI387_002795</name>
</gene>
<dbReference type="Gene3D" id="3.30.40.10">
    <property type="entry name" value="Zinc/RING finger domain, C3HC4 (zinc finger)"/>
    <property type="match status" value="1"/>
</dbReference>
<evidence type="ECO:0000313" key="7">
    <source>
        <dbReference type="Proteomes" id="UP000824469"/>
    </source>
</evidence>
<dbReference type="Proteomes" id="UP000824469">
    <property type="component" value="Unassembled WGS sequence"/>
</dbReference>
<evidence type="ECO:0000256" key="3">
    <source>
        <dbReference type="SAM" id="MobiDB-lite"/>
    </source>
</evidence>
<protein>
    <submittedName>
        <fullName evidence="6">Uncharacterized protein</fullName>
    </submittedName>
</protein>
<dbReference type="AlphaFoldDB" id="A0AA38GX23"/>
<dbReference type="InterPro" id="IPR057765">
    <property type="entry name" value="MS1-like_ubiquitin"/>
</dbReference>
<dbReference type="PANTHER" id="PTHR46201">
    <property type="entry name" value="PHD FINGER PROTEIN MALE MEIOCYTE DEATH 1-RELATED"/>
    <property type="match status" value="1"/>
</dbReference>
<keyword evidence="1" id="KW-0863">Zinc-finger</keyword>
<evidence type="ECO:0000259" key="4">
    <source>
        <dbReference type="Pfam" id="PF25565"/>
    </source>
</evidence>
<dbReference type="SUPFAM" id="SSF57903">
    <property type="entry name" value="FYVE/PHD zinc finger"/>
    <property type="match status" value="1"/>
</dbReference>
<organism evidence="6 7">
    <name type="scientific">Taxus chinensis</name>
    <name type="common">Chinese yew</name>
    <name type="synonym">Taxus wallichiana var. chinensis</name>
    <dbReference type="NCBI Taxonomy" id="29808"/>
    <lineage>
        <taxon>Eukaryota</taxon>
        <taxon>Viridiplantae</taxon>
        <taxon>Streptophyta</taxon>
        <taxon>Embryophyta</taxon>
        <taxon>Tracheophyta</taxon>
        <taxon>Spermatophyta</taxon>
        <taxon>Pinopsida</taxon>
        <taxon>Pinidae</taxon>
        <taxon>Conifers II</taxon>
        <taxon>Cupressales</taxon>
        <taxon>Taxaceae</taxon>
        <taxon>Taxus</taxon>
    </lineage>
</organism>
<dbReference type="InterPro" id="IPR011011">
    <property type="entry name" value="Znf_FYVE_PHD"/>
</dbReference>
<dbReference type="InterPro" id="IPR013083">
    <property type="entry name" value="Znf_RING/FYVE/PHD"/>
</dbReference>
<comment type="caution">
    <text evidence="6">The sequence shown here is derived from an EMBL/GenBank/DDBJ whole genome shotgun (WGS) entry which is preliminary data.</text>
</comment>
<accession>A0AA38GX23</accession>
<dbReference type="PANTHER" id="PTHR46201:SF9">
    <property type="entry name" value="PHD FINGER PROTEIN MALE MEIOCYTE DEATH 1"/>
    <property type="match status" value="1"/>
</dbReference>
<keyword evidence="1" id="KW-0479">Metal-binding</keyword>
<evidence type="ECO:0000256" key="2">
    <source>
        <dbReference type="ARBA" id="ARBA00022833"/>
    </source>
</evidence>
<name>A0AA38GX23_TAXCH</name>
<feature type="compositionally biased region" description="Polar residues" evidence="3">
    <location>
        <begin position="321"/>
        <end position="336"/>
    </location>
</feature>
<feature type="region of interest" description="Disordered" evidence="3">
    <location>
        <begin position="321"/>
        <end position="342"/>
    </location>
</feature>
<keyword evidence="7" id="KW-1185">Reference proteome</keyword>
<proteinExistence type="predicted"/>